<evidence type="ECO:0000259" key="6">
    <source>
        <dbReference type="Pfam" id="PF12705"/>
    </source>
</evidence>
<protein>
    <submittedName>
        <fullName evidence="7">PD-(D/E)XK nuclease superfamily protein</fullName>
    </submittedName>
</protein>
<dbReference type="InterPro" id="IPR011604">
    <property type="entry name" value="PDDEXK-like_dom_sf"/>
</dbReference>
<name>A0A1M4UGK4_9ACTN</name>
<evidence type="ECO:0000313" key="8">
    <source>
        <dbReference type="Proteomes" id="UP000184295"/>
    </source>
</evidence>
<keyword evidence="2" id="KW-0227">DNA damage</keyword>
<keyword evidence="5" id="KW-0234">DNA repair</keyword>
<keyword evidence="4" id="KW-0269">Exonuclease</keyword>
<evidence type="ECO:0000256" key="4">
    <source>
        <dbReference type="ARBA" id="ARBA00022839"/>
    </source>
</evidence>
<proteinExistence type="predicted"/>
<keyword evidence="8" id="KW-1185">Reference proteome</keyword>
<dbReference type="AlphaFoldDB" id="A0A1M4UGK4"/>
<dbReference type="InterPro" id="IPR027417">
    <property type="entry name" value="P-loop_NTPase"/>
</dbReference>
<dbReference type="EMBL" id="FQUL01000010">
    <property type="protein sequence ID" value="SHE55846.1"/>
    <property type="molecule type" value="Genomic_DNA"/>
</dbReference>
<evidence type="ECO:0000256" key="3">
    <source>
        <dbReference type="ARBA" id="ARBA00022806"/>
    </source>
</evidence>
<organism evidence="7 8">
    <name type="scientific">Ferrithrix thermotolerans DSM 19514</name>
    <dbReference type="NCBI Taxonomy" id="1121881"/>
    <lineage>
        <taxon>Bacteria</taxon>
        <taxon>Bacillati</taxon>
        <taxon>Actinomycetota</taxon>
        <taxon>Acidimicrobiia</taxon>
        <taxon>Acidimicrobiales</taxon>
        <taxon>Acidimicrobiaceae</taxon>
        <taxon>Ferrithrix</taxon>
    </lineage>
</organism>
<dbReference type="InterPro" id="IPR038726">
    <property type="entry name" value="PDDEXK_AddAB-type"/>
</dbReference>
<accession>A0A1M4UGK4</accession>
<keyword evidence="4" id="KW-0378">Hydrolase</keyword>
<evidence type="ECO:0000256" key="5">
    <source>
        <dbReference type="ARBA" id="ARBA00023204"/>
    </source>
</evidence>
<dbReference type="GO" id="GO:0004527">
    <property type="term" value="F:exonuclease activity"/>
    <property type="evidence" value="ECO:0007669"/>
    <property type="project" value="UniProtKB-KW"/>
</dbReference>
<keyword evidence="3" id="KW-0347">Helicase</keyword>
<evidence type="ECO:0000256" key="2">
    <source>
        <dbReference type="ARBA" id="ARBA00022763"/>
    </source>
</evidence>
<evidence type="ECO:0000256" key="1">
    <source>
        <dbReference type="ARBA" id="ARBA00022722"/>
    </source>
</evidence>
<reference evidence="8" key="1">
    <citation type="submission" date="2016-11" db="EMBL/GenBank/DDBJ databases">
        <authorList>
            <person name="Varghese N."/>
            <person name="Submissions S."/>
        </authorList>
    </citation>
    <scope>NUCLEOTIDE SEQUENCE [LARGE SCALE GENOMIC DNA]</scope>
    <source>
        <strain evidence="8">DSM 19514</strain>
    </source>
</reference>
<sequence length="1067" mass="118837">MDPMRITRLELNDPARASLEMLRRCILQERSSDIHVIVPSFASKLYLRRRVTELLSEIGVAHESFPLGVEILTVEEFASEYGTLEMLRGERSICPIEVVTAIVAESQLSSGRSLDKNVLLNLSRTVTRLLRLREDDLEILIEAGGSKEVVDLTRKVLSKTSDRYVHLRALLEIAMDVAGRQFREDEEILIFMPEIFSETLKLFLEVAYERLPLVTLESIGPDGEGATAVDVLPTKAKGGGVDPNGSSTKALVQLFVGASELDELRIALSFLLEMVRNGIPPSKTALLMAQPARYLPHLELLALEMSSLEGVDLSTPKDEGDLRTLDSMFDLALDSKLDRTPIGNFLKVVFTWFDSDFARTEFVDRVPNALAILDGSKQKTVRHWDRLSAVANVVRTRAEWLSQLERVSDVLQNDGIRRIVGTEYLADTAMEELVASLDVFKSFIRESIDLYENLQATSYQQAGGMLKAFLDSLIPKQDGDVLENGPDGISDLGELDRFIEKLVELDALPIDYSYEVFCVLLDQFLQQRVSKASHRSNTVTVASMESVAGSVFDYVALVGLNKDLMSSKGSTTISIDDQVLRTLDLPLYGSKEQTDRTLSIAAALVTSAKKALLTTNGDPYSLSLGSHPTLARLCGRLGVELSNLGFDSSMSALPDVRVPRQPLSLLELSSSLLISNMDLDFVRDTRLGSVMESVLLSIEQRAKQFYRYQDRAWVAEMDQVELAGVPIGDFATHLVFDGERLSLSPTQLEHYVSCPYAFFVNQLLDIDPPETPEDSIKMSPSLFGQVVHEVLEDSLRTLDPVDDWTDVKALSEHLLAVSDAFLAKRLEELSQYGLLGRRAYERTNKERIRSNVRRVIKGFVSEYASVAKWELETEKKFHNVPIAPDKVLGKNVVSVVSTGKIDLALRTLSPDERRVVVVDYKTGSSKPYEGVKGSDPTNKGTKYQMYIYALAASRLYGTPLEDVETQYWFSSASASKRRISVKFDEDTAQRSARDISTTIDLISHGYFTGRNARGVQAEACRFCNPRGIGNSRASELWMQSLKRASDNGLEIPLTWKEDAQDQVEEVG</sequence>
<keyword evidence="3" id="KW-0067">ATP-binding</keyword>
<evidence type="ECO:0000313" key="7">
    <source>
        <dbReference type="EMBL" id="SHE55846.1"/>
    </source>
</evidence>
<dbReference type="Proteomes" id="UP000184295">
    <property type="component" value="Unassembled WGS sequence"/>
</dbReference>
<dbReference type="STRING" id="1121881.SAMN02745225_00966"/>
<dbReference type="Pfam" id="PF12705">
    <property type="entry name" value="PDDEXK_1"/>
    <property type="match status" value="1"/>
</dbReference>
<keyword evidence="1" id="KW-0540">Nuclease</keyword>
<dbReference type="OrthoDB" id="442932at2"/>
<gene>
    <name evidence="7" type="ORF">SAMN02745225_00966</name>
</gene>
<dbReference type="SUPFAM" id="SSF52540">
    <property type="entry name" value="P-loop containing nucleoside triphosphate hydrolases"/>
    <property type="match status" value="1"/>
</dbReference>
<dbReference type="GO" id="GO:0004386">
    <property type="term" value="F:helicase activity"/>
    <property type="evidence" value="ECO:0007669"/>
    <property type="project" value="UniProtKB-KW"/>
</dbReference>
<feature type="domain" description="PD-(D/E)XK endonuclease-like" evidence="6">
    <location>
        <begin position="742"/>
        <end position="1024"/>
    </location>
</feature>
<keyword evidence="3" id="KW-0547">Nucleotide-binding</keyword>
<dbReference type="Gene3D" id="3.90.320.10">
    <property type="match status" value="1"/>
</dbReference>
<dbReference type="GO" id="GO:0006281">
    <property type="term" value="P:DNA repair"/>
    <property type="evidence" value="ECO:0007669"/>
    <property type="project" value="UniProtKB-KW"/>
</dbReference>